<reference evidence="1" key="2">
    <citation type="journal article" date="2021" name="World Allergy Organ. J.">
        <title>Chromosome-level assembly of Dermatophagoides farinae genome and transcriptome reveals two novel allergens Der f 37 and Der f 39.</title>
        <authorList>
            <person name="Chen J."/>
            <person name="Cai Z."/>
            <person name="Fan D."/>
            <person name="Hu J."/>
            <person name="Hou Y."/>
            <person name="He Y."/>
            <person name="Zhang Z."/>
            <person name="Zhao Z."/>
            <person name="Gao P."/>
            <person name="Hu W."/>
            <person name="Sun J."/>
            <person name="Li J."/>
            <person name="Ji K."/>
        </authorList>
    </citation>
    <scope>NUCLEOTIDE SEQUENCE</scope>
    <source>
        <strain evidence="1">JKM2019</strain>
    </source>
</reference>
<dbReference type="Proteomes" id="UP000828236">
    <property type="component" value="Unassembled WGS sequence"/>
</dbReference>
<accession>A0A9D4P5R1</accession>
<reference evidence="1" key="1">
    <citation type="submission" date="2020-06" db="EMBL/GenBank/DDBJ databases">
        <authorList>
            <person name="Ji K."/>
            <person name="Li J."/>
        </authorList>
    </citation>
    <scope>NUCLEOTIDE SEQUENCE</scope>
    <source>
        <strain evidence="1">JKM2019</strain>
        <tissue evidence="1">Whole body</tissue>
    </source>
</reference>
<comment type="caution">
    <text evidence="1">The sequence shown here is derived from an EMBL/GenBank/DDBJ whole genome shotgun (WGS) entry which is preliminary data.</text>
</comment>
<proteinExistence type="predicted"/>
<name>A0A9D4P5R1_DERFA</name>
<sequence>MIFNPIRHVLLSSTTPMHTTTVPTATKTTILLPLLFTKPMMMKNQKWTPSSILQHPNKTLFQVIVNVGDKPIVLTGATPMTTPPTTSVTTPTTKIMMTATTSIIPTIEHTTVATTMKFINPGIHMMFKQTAENRKNSTLNRFKQKQKDELASLLKKELDAKKAQLNQTKSSFSDTFNLVSNGGDLLYRPLDHYDDKISNNKQHDDNQHIITVSDSSIQEEDQLDEWITNLTHLKPILAPPYHLPFRPLLISKHNNKTIIIGHPPYEKPSHYNRNHNRHNSHYYYHHNNGQNSNGTVKPSTLWTPKISTTLIRNTEKMNQNSKKFTPTRHPSIMTTKIKDDFSYSNPNRFISLRRSTTTTTTTTRKPSISSSRPGVKIRIKNFTTTTTKKRKL</sequence>
<protein>
    <submittedName>
        <fullName evidence="1">Uncharacterized protein</fullName>
    </submittedName>
</protein>
<organism evidence="1">
    <name type="scientific">Dermatophagoides farinae</name>
    <name type="common">American house dust mite</name>
    <dbReference type="NCBI Taxonomy" id="6954"/>
    <lineage>
        <taxon>Eukaryota</taxon>
        <taxon>Metazoa</taxon>
        <taxon>Ecdysozoa</taxon>
        <taxon>Arthropoda</taxon>
        <taxon>Chelicerata</taxon>
        <taxon>Arachnida</taxon>
        <taxon>Acari</taxon>
        <taxon>Acariformes</taxon>
        <taxon>Sarcoptiformes</taxon>
        <taxon>Astigmata</taxon>
        <taxon>Psoroptidia</taxon>
        <taxon>Analgoidea</taxon>
        <taxon>Pyroglyphidae</taxon>
        <taxon>Dermatophagoidinae</taxon>
        <taxon>Dermatophagoides</taxon>
    </lineage>
</organism>
<evidence type="ECO:0000313" key="1">
    <source>
        <dbReference type="EMBL" id="KAH7644716.1"/>
    </source>
</evidence>
<dbReference type="EMBL" id="SDOV01000001">
    <property type="protein sequence ID" value="KAH7644716.1"/>
    <property type="molecule type" value="Genomic_DNA"/>
</dbReference>
<gene>
    <name evidence="1" type="ORF">HUG17_0254</name>
</gene>
<dbReference type="AlphaFoldDB" id="A0A9D4P5R1"/>